<proteinExistence type="predicted"/>
<dbReference type="EMBL" id="CALNXK010000251">
    <property type="protein sequence ID" value="CAH3179161.1"/>
    <property type="molecule type" value="Genomic_DNA"/>
</dbReference>
<evidence type="ECO:0000313" key="1">
    <source>
        <dbReference type="EMBL" id="CAH3179161.1"/>
    </source>
</evidence>
<organism evidence="1 2">
    <name type="scientific">Porites lobata</name>
    <dbReference type="NCBI Taxonomy" id="104759"/>
    <lineage>
        <taxon>Eukaryota</taxon>
        <taxon>Metazoa</taxon>
        <taxon>Cnidaria</taxon>
        <taxon>Anthozoa</taxon>
        <taxon>Hexacorallia</taxon>
        <taxon>Scleractinia</taxon>
        <taxon>Fungiina</taxon>
        <taxon>Poritidae</taxon>
        <taxon>Porites</taxon>
    </lineage>
</organism>
<gene>
    <name evidence="1" type="ORF">PLOB_00021670</name>
</gene>
<comment type="caution">
    <text evidence="1">The sequence shown here is derived from an EMBL/GenBank/DDBJ whole genome shotgun (WGS) entry which is preliminary data.</text>
</comment>
<dbReference type="Proteomes" id="UP001159405">
    <property type="component" value="Unassembled WGS sequence"/>
</dbReference>
<reference evidence="1 2" key="1">
    <citation type="submission" date="2022-05" db="EMBL/GenBank/DDBJ databases">
        <authorList>
            <consortium name="Genoscope - CEA"/>
            <person name="William W."/>
        </authorList>
    </citation>
    <scope>NUCLEOTIDE SEQUENCE [LARGE SCALE GENOMIC DNA]</scope>
</reference>
<keyword evidence="2" id="KW-1185">Reference proteome</keyword>
<protein>
    <submittedName>
        <fullName evidence="1">Uncharacterized protein</fullName>
    </submittedName>
</protein>
<evidence type="ECO:0000313" key="2">
    <source>
        <dbReference type="Proteomes" id="UP001159405"/>
    </source>
</evidence>
<accession>A0ABN8RIW1</accession>
<name>A0ABN8RIW1_9CNID</name>
<sequence length="109" mass="12523">MIRNYLKLNQDKTDLVVISSRFHPMPDIGHITVGSECIAPRDSVRNLGVQFYSIFMVPRSRLKTYGDRAFSIAGPKLWNDLPLEIRKCASVATFKQSLKTFLFKLAYRL</sequence>